<keyword evidence="3" id="KW-1185">Reference proteome</keyword>
<proteinExistence type="predicted"/>
<keyword evidence="1" id="KW-0472">Membrane</keyword>
<organism evidence="2 3">
    <name type="scientific">Batillaria attramentaria</name>
    <dbReference type="NCBI Taxonomy" id="370345"/>
    <lineage>
        <taxon>Eukaryota</taxon>
        <taxon>Metazoa</taxon>
        <taxon>Spiralia</taxon>
        <taxon>Lophotrochozoa</taxon>
        <taxon>Mollusca</taxon>
        <taxon>Gastropoda</taxon>
        <taxon>Caenogastropoda</taxon>
        <taxon>Sorbeoconcha</taxon>
        <taxon>Cerithioidea</taxon>
        <taxon>Batillariidae</taxon>
        <taxon>Batillaria</taxon>
    </lineage>
</organism>
<feature type="transmembrane region" description="Helical" evidence="1">
    <location>
        <begin position="12"/>
        <end position="34"/>
    </location>
</feature>
<feature type="non-terminal residue" evidence="2">
    <location>
        <position position="110"/>
    </location>
</feature>
<dbReference type="Proteomes" id="UP001519460">
    <property type="component" value="Unassembled WGS sequence"/>
</dbReference>
<evidence type="ECO:0000313" key="3">
    <source>
        <dbReference type="Proteomes" id="UP001519460"/>
    </source>
</evidence>
<reference evidence="2 3" key="1">
    <citation type="journal article" date="2023" name="Sci. Data">
        <title>Genome assembly of the Korean intertidal mud-creeper Batillaria attramentaria.</title>
        <authorList>
            <person name="Patra A.K."/>
            <person name="Ho P.T."/>
            <person name="Jun S."/>
            <person name="Lee S.J."/>
            <person name="Kim Y."/>
            <person name="Won Y.J."/>
        </authorList>
    </citation>
    <scope>NUCLEOTIDE SEQUENCE [LARGE SCALE GENOMIC DNA]</scope>
    <source>
        <strain evidence="2">Wonlab-2016</strain>
    </source>
</reference>
<name>A0ABD0K1Y9_9CAEN</name>
<comment type="caution">
    <text evidence="2">The sequence shown here is derived from an EMBL/GenBank/DDBJ whole genome shotgun (WGS) entry which is preliminary data.</text>
</comment>
<gene>
    <name evidence="2" type="ORF">BaRGS_00027869</name>
</gene>
<evidence type="ECO:0000256" key="1">
    <source>
        <dbReference type="SAM" id="Phobius"/>
    </source>
</evidence>
<keyword evidence="1" id="KW-1133">Transmembrane helix</keyword>
<dbReference type="Gene3D" id="1.20.140.150">
    <property type="match status" value="1"/>
</dbReference>
<keyword evidence="1" id="KW-0812">Transmembrane</keyword>
<protein>
    <submittedName>
        <fullName evidence="2">Uncharacterized protein</fullName>
    </submittedName>
</protein>
<dbReference type="AlphaFoldDB" id="A0ABD0K1Y9"/>
<dbReference type="EMBL" id="JACVVK020000272">
    <property type="protein sequence ID" value="KAK7480868.1"/>
    <property type="molecule type" value="Genomic_DNA"/>
</dbReference>
<accession>A0ABD0K1Y9</accession>
<sequence length="110" mass="11785">MALARHRVVSIAAIACVVVAFIFHLVGVSAVGWVKFEGEYSEGEMGLWRACNDQFGCSQLPYSPAWLEAVQAFAILGVLVMVACLVCCGLPFCLTNSAFLRCVISPVTAL</sequence>
<evidence type="ECO:0000313" key="2">
    <source>
        <dbReference type="EMBL" id="KAK7480868.1"/>
    </source>
</evidence>
<feature type="transmembrane region" description="Helical" evidence="1">
    <location>
        <begin position="70"/>
        <end position="94"/>
    </location>
</feature>